<feature type="transmembrane region" description="Helical" evidence="6">
    <location>
        <begin position="392"/>
        <end position="413"/>
    </location>
</feature>
<accession>A0A371EDS5</accession>
<evidence type="ECO:0000256" key="2">
    <source>
        <dbReference type="ARBA" id="ARBA00005982"/>
    </source>
</evidence>
<reference evidence="7" key="1">
    <citation type="submission" date="2018-05" db="EMBL/GenBank/DDBJ databases">
        <title>Draft genome of Mucuna pruriens seed.</title>
        <authorList>
            <person name="Nnadi N.E."/>
            <person name="Vos R."/>
            <person name="Hasami M.H."/>
            <person name="Devisetty U.K."/>
            <person name="Aguiy J.C."/>
        </authorList>
    </citation>
    <scope>NUCLEOTIDE SEQUENCE [LARGE SCALE GENOMIC DNA]</scope>
    <source>
        <strain evidence="7">JCA_2017</strain>
    </source>
</reference>
<name>A0A371EDS5_MUCPR</name>
<dbReference type="OrthoDB" id="8904098at2759"/>
<feature type="transmembrane region" description="Helical" evidence="6">
    <location>
        <begin position="466"/>
        <end position="492"/>
    </location>
</feature>
<evidence type="ECO:0000313" key="7">
    <source>
        <dbReference type="EMBL" id="RDX64182.1"/>
    </source>
</evidence>
<evidence type="ECO:0000313" key="8">
    <source>
        <dbReference type="Proteomes" id="UP000257109"/>
    </source>
</evidence>
<dbReference type="InterPro" id="IPR036259">
    <property type="entry name" value="MFS_trans_sf"/>
</dbReference>
<feature type="transmembrane region" description="Helical" evidence="6">
    <location>
        <begin position="108"/>
        <end position="129"/>
    </location>
</feature>
<organism evidence="7 8">
    <name type="scientific">Mucuna pruriens</name>
    <name type="common">Velvet bean</name>
    <name type="synonym">Dolichos pruriens</name>
    <dbReference type="NCBI Taxonomy" id="157652"/>
    <lineage>
        <taxon>Eukaryota</taxon>
        <taxon>Viridiplantae</taxon>
        <taxon>Streptophyta</taxon>
        <taxon>Embryophyta</taxon>
        <taxon>Tracheophyta</taxon>
        <taxon>Spermatophyta</taxon>
        <taxon>Magnoliopsida</taxon>
        <taxon>eudicotyledons</taxon>
        <taxon>Gunneridae</taxon>
        <taxon>Pentapetalae</taxon>
        <taxon>rosids</taxon>
        <taxon>fabids</taxon>
        <taxon>Fabales</taxon>
        <taxon>Fabaceae</taxon>
        <taxon>Papilionoideae</taxon>
        <taxon>50 kb inversion clade</taxon>
        <taxon>NPAAA clade</taxon>
        <taxon>indigoferoid/millettioid clade</taxon>
        <taxon>Phaseoleae</taxon>
        <taxon>Mucuna</taxon>
    </lineage>
</organism>
<feature type="transmembrane region" description="Helical" evidence="6">
    <location>
        <begin position="556"/>
        <end position="574"/>
    </location>
</feature>
<comment type="subcellular location">
    <subcellularLocation>
        <location evidence="1">Membrane</location>
        <topology evidence="1">Multi-pass membrane protein</topology>
    </subcellularLocation>
</comment>
<protein>
    <submittedName>
        <fullName evidence="7">Protein NRT1/ PTR FAMILY 2.11</fullName>
    </submittedName>
</protein>
<feature type="non-terminal residue" evidence="7">
    <location>
        <position position="1"/>
    </location>
</feature>
<sequence length="605" mass="67142">MGDKEVWRTTMKTTEKESMENTEKHVTDNDPEINYRGWKAMPFIIGNETFEKLGAIGTLANLLVYLTTVFNLKNITATNIVNIFSGSTNFATLIGAFLSDTYFGRYKTLGFCTFTSFLGLLVIQLTAVFKNLHPPQCGKESKTCIGPTAGQMAFLVAGFGLLLVGAAGVRPCNLAFGADQFNPKTDSGKKGINSFFNWYFFTFTFAQMVSLTLIVYVQSNVSWAVGLGIPAALMFISCVVYFMGAKIYVKVKPSGSPITSIVQVLVIAFKKRNLKLPAQHPMLSLFSYVPPKGINSRLPYTYQFRLFDKAAILTPQDKVKPDGSAADPWNLSSIQQVEEVKCVVRVLPIWFSAILYHVVIVQMHTLLVFQALQSDRRLGHNNFKIPGASYNVFLMLSMTLWLPIYDRIAVPFLRRLTGKEGGITLLQRMGIGIFLSALCMLVAGVVEEHRRSLALTNPIGVQPRKGAISSMSGLWLIPQLTLAGLAETFTAVGQVELYYKQFPENMRSIAGSLYYCGLAGSSYLSTFLISIVHKTSAKSATGNWLPEDLNKGRLDFFYYMIAALEIMNLGYFLLCSKWYKYKQTGASSLELNQVPKQSETSTVVV</sequence>
<dbReference type="AlphaFoldDB" id="A0A371EDS5"/>
<evidence type="ECO:0000256" key="4">
    <source>
        <dbReference type="ARBA" id="ARBA00022989"/>
    </source>
</evidence>
<evidence type="ECO:0000256" key="6">
    <source>
        <dbReference type="SAM" id="Phobius"/>
    </source>
</evidence>
<dbReference type="GO" id="GO:0016020">
    <property type="term" value="C:membrane"/>
    <property type="evidence" value="ECO:0007669"/>
    <property type="project" value="UniProtKB-SubCell"/>
</dbReference>
<comment type="similarity">
    <text evidence="2">Belongs to the major facilitator superfamily. Proton-dependent oligopeptide transporter (POT/PTR) (TC 2.A.17) family.</text>
</comment>
<dbReference type="Gene3D" id="1.20.1250.20">
    <property type="entry name" value="MFS general substrate transporter like domains"/>
    <property type="match status" value="1"/>
</dbReference>
<keyword evidence="5 6" id="KW-0472">Membrane</keyword>
<feature type="transmembrane region" description="Helical" evidence="6">
    <location>
        <begin position="198"/>
        <end position="217"/>
    </location>
</feature>
<keyword evidence="3 6" id="KW-0812">Transmembrane</keyword>
<evidence type="ECO:0000256" key="5">
    <source>
        <dbReference type="ARBA" id="ARBA00023136"/>
    </source>
</evidence>
<feature type="transmembrane region" description="Helical" evidence="6">
    <location>
        <begin position="149"/>
        <end position="169"/>
    </location>
</feature>
<keyword evidence="8" id="KW-1185">Reference proteome</keyword>
<feature type="transmembrane region" description="Helical" evidence="6">
    <location>
        <begin position="349"/>
        <end position="372"/>
    </location>
</feature>
<dbReference type="InterPro" id="IPR000109">
    <property type="entry name" value="POT_fam"/>
</dbReference>
<feature type="transmembrane region" description="Helical" evidence="6">
    <location>
        <begin position="425"/>
        <end position="446"/>
    </location>
</feature>
<dbReference type="CDD" id="cd17416">
    <property type="entry name" value="MFS_NPF1_2"/>
    <property type="match status" value="1"/>
</dbReference>
<dbReference type="SUPFAM" id="SSF103473">
    <property type="entry name" value="MFS general substrate transporter"/>
    <property type="match status" value="1"/>
</dbReference>
<feature type="transmembrane region" description="Helical" evidence="6">
    <location>
        <begin position="223"/>
        <end position="244"/>
    </location>
</feature>
<dbReference type="GO" id="GO:0022857">
    <property type="term" value="F:transmembrane transporter activity"/>
    <property type="evidence" value="ECO:0007669"/>
    <property type="project" value="InterPro"/>
</dbReference>
<keyword evidence="4 6" id="KW-1133">Transmembrane helix</keyword>
<comment type="caution">
    <text evidence="7">The sequence shown here is derived from an EMBL/GenBank/DDBJ whole genome shotgun (WGS) entry which is preliminary data.</text>
</comment>
<evidence type="ECO:0000256" key="3">
    <source>
        <dbReference type="ARBA" id="ARBA00022692"/>
    </source>
</evidence>
<gene>
    <name evidence="7" type="primary">NPF2.11</name>
    <name evidence="7" type="ORF">CR513_57292</name>
</gene>
<dbReference type="PANTHER" id="PTHR11654">
    <property type="entry name" value="OLIGOPEPTIDE TRANSPORTER-RELATED"/>
    <property type="match status" value="1"/>
</dbReference>
<dbReference type="Pfam" id="PF00854">
    <property type="entry name" value="PTR2"/>
    <property type="match status" value="1"/>
</dbReference>
<dbReference type="EMBL" id="QJKJ01014507">
    <property type="protein sequence ID" value="RDX64182.1"/>
    <property type="molecule type" value="Genomic_DNA"/>
</dbReference>
<evidence type="ECO:0000256" key="1">
    <source>
        <dbReference type="ARBA" id="ARBA00004141"/>
    </source>
</evidence>
<proteinExistence type="inferred from homology"/>
<dbReference type="Proteomes" id="UP000257109">
    <property type="component" value="Unassembled WGS sequence"/>
</dbReference>
<feature type="transmembrane region" description="Helical" evidence="6">
    <location>
        <begin position="513"/>
        <end position="536"/>
    </location>
</feature>